<gene>
    <name evidence="9" type="ORF">OH143_06305</name>
</gene>
<evidence type="ECO:0000256" key="5">
    <source>
        <dbReference type="ARBA" id="ARBA00022692"/>
    </source>
</evidence>
<feature type="transmembrane region" description="Helical" evidence="8">
    <location>
        <begin position="250"/>
        <end position="269"/>
    </location>
</feature>
<feature type="transmembrane region" description="Helical" evidence="8">
    <location>
        <begin position="219"/>
        <end position="244"/>
    </location>
</feature>
<protein>
    <submittedName>
        <fullName evidence="9">Prenyltransferase</fullName>
    </submittedName>
</protein>
<evidence type="ECO:0000313" key="10">
    <source>
        <dbReference type="Proteomes" id="UP001156196"/>
    </source>
</evidence>
<keyword evidence="3" id="KW-0474">Menaquinone biosynthesis</keyword>
<evidence type="ECO:0000256" key="3">
    <source>
        <dbReference type="ARBA" id="ARBA00022428"/>
    </source>
</evidence>
<feature type="transmembrane region" description="Helical" evidence="8">
    <location>
        <begin position="12"/>
        <end position="36"/>
    </location>
</feature>
<dbReference type="PANTHER" id="PTHR13929">
    <property type="entry name" value="1,4-DIHYDROXY-2-NAPHTHOATE OCTAPRENYLTRANSFERASE"/>
    <property type="match status" value="1"/>
</dbReference>
<feature type="transmembrane region" description="Helical" evidence="8">
    <location>
        <begin position="176"/>
        <end position="198"/>
    </location>
</feature>
<dbReference type="GeneID" id="4846435"/>
<comment type="pathway">
    <text evidence="2">Quinol/quinone metabolism; menaquinone biosynthesis.</text>
</comment>
<dbReference type="Gene3D" id="1.10.357.140">
    <property type="entry name" value="UbiA prenyltransferase"/>
    <property type="match status" value="1"/>
</dbReference>
<dbReference type="Proteomes" id="UP001156196">
    <property type="component" value="Chromosome"/>
</dbReference>
<dbReference type="GO" id="GO:0042371">
    <property type="term" value="P:vitamin K biosynthetic process"/>
    <property type="evidence" value="ECO:0007669"/>
    <property type="project" value="TreeGrafter"/>
</dbReference>
<evidence type="ECO:0000256" key="6">
    <source>
        <dbReference type="ARBA" id="ARBA00022989"/>
    </source>
</evidence>
<feature type="transmembrane region" description="Helical" evidence="8">
    <location>
        <begin position="281"/>
        <end position="305"/>
    </location>
</feature>
<keyword evidence="7 8" id="KW-0472">Membrane</keyword>
<dbReference type="PIRSF" id="PIRSF005355">
    <property type="entry name" value="UBIAD1"/>
    <property type="match status" value="1"/>
</dbReference>
<evidence type="ECO:0000256" key="8">
    <source>
        <dbReference type="SAM" id="Phobius"/>
    </source>
</evidence>
<dbReference type="Pfam" id="PF01040">
    <property type="entry name" value="UbiA"/>
    <property type="match status" value="1"/>
</dbReference>
<reference evidence="9" key="1">
    <citation type="submission" date="2022-10" db="EMBL/GenBank/DDBJ databases">
        <title>Complete genome of Methanoculleus submarinus DSM 15122.</title>
        <authorList>
            <person name="Chen S.-C."/>
            <person name="Lai S.-J."/>
            <person name="You Y.-T."/>
        </authorList>
    </citation>
    <scope>NUCLEOTIDE SEQUENCE</scope>
    <source>
        <strain evidence="9">DSM 15122</strain>
    </source>
</reference>
<dbReference type="InterPro" id="IPR026046">
    <property type="entry name" value="UBIAD1"/>
</dbReference>
<comment type="subcellular location">
    <subcellularLocation>
        <location evidence="1">Cell membrane</location>
        <topology evidence="1">Multi-pass membrane protein</topology>
    </subcellularLocation>
</comment>
<dbReference type="EMBL" id="CP109831">
    <property type="protein sequence ID" value="UYU17330.1"/>
    <property type="molecule type" value="Genomic_DNA"/>
</dbReference>
<dbReference type="KEGG" id="msum:OH143_06305"/>
<proteinExistence type="predicted"/>
<name>A0AAX3E5J3_9EURY</name>
<feature type="transmembrane region" description="Helical" evidence="8">
    <location>
        <begin position="119"/>
        <end position="137"/>
    </location>
</feature>
<dbReference type="GO" id="GO:0005886">
    <property type="term" value="C:plasma membrane"/>
    <property type="evidence" value="ECO:0007669"/>
    <property type="project" value="UniProtKB-SubCell"/>
</dbReference>
<dbReference type="GO" id="GO:0004659">
    <property type="term" value="F:prenyltransferase activity"/>
    <property type="evidence" value="ECO:0007669"/>
    <property type="project" value="InterPro"/>
</dbReference>
<dbReference type="AlphaFoldDB" id="A0AAX3E5J3"/>
<keyword evidence="5 8" id="KW-0812">Transmembrane</keyword>
<feature type="transmembrane region" description="Helical" evidence="8">
    <location>
        <begin position="42"/>
        <end position="61"/>
    </location>
</feature>
<dbReference type="InterPro" id="IPR044878">
    <property type="entry name" value="UbiA_sf"/>
</dbReference>
<accession>A0AAX3E5J3</accession>
<dbReference type="GO" id="GO:0009234">
    <property type="term" value="P:menaquinone biosynthetic process"/>
    <property type="evidence" value="ECO:0007669"/>
    <property type="project" value="UniProtKB-KW"/>
</dbReference>
<evidence type="ECO:0000256" key="2">
    <source>
        <dbReference type="ARBA" id="ARBA00004863"/>
    </source>
</evidence>
<dbReference type="CDD" id="cd13962">
    <property type="entry name" value="PT_UbiA_UBIAD1"/>
    <property type="match status" value="1"/>
</dbReference>
<keyword evidence="4" id="KW-0808">Transferase</keyword>
<sequence>MDTRSLREFIRLGRFPFLLSGFIPFTAGALLAFLLGARFTPAQFLIGYAAMAAAHLSVHYSNDYFDADADRFVETTPISGGSGVLAANPDLKPVAFRAAVALMAVSVLIGYFFVTVYAYPVVFLVFGIAGNLLGWFYTAPPLAFAYHNLGEVTNMITFGLLMPGAGYFVAMGTLDAAFFAFAVPLCLYGLVFITSVEIPDREGDIAGGKRTLVVRKGRVFGFWLIALAATLATASLAVFALTDFFAPVDFWPVALVSLIPLGIALWGFLHRCAGRACTLPFAVANIVGYFLFQGLVVIYFIYAAVSA</sequence>
<keyword evidence="6 8" id="KW-1133">Transmembrane helix</keyword>
<keyword evidence="10" id="KW-1185">Reference proteome</keyword>
<dbReference type="RefSeq" id="WP_011845240.1">
    <property type="nucleotide sequence ID" value="NZ_CP109831.1"/>
</dbReference>
<evidence type="ECO:0000256" key="1">
    <source>
        <dbReference type="ARBA" id="ARBA00004651"/>
    </source>
</evidence>
<feature type="transmembrane region" description="Helical" evidence="8">
    <location>
        <begin position="94"/>
        <end position="113"/>
    </location>
</feature>
<dbReference type="InterPro" id="IPR000537">
    <property type="entry name" value="UbiA_prenyltransferase"/>
</dbReference>
<dbReference type="PANTHER" id="PTHR13929:SF0">
    <property type="entry name" value="UBIA PRENYLTRANSFERASE DOMAIN-CONTAINING PROTEIN 1"/>
    <property type="match status" value="1"/>
</dbReference>
<evidence type="ECO:0000256" key="7">
    <source>
        <dbReference type="ARBA" id="ARBA00023136"/>
    </source>
</evidence>
<dbReference type="GeneID" id="76730487"/>
<evidence type="ECO:0000313" key="9">
    <source>
        <dbReference type="EMBL" id="UYU17330.1"/>
    </source>
</evidence>
<evidence type="ECO:0000256" key="4">
    <source>
        <dbReference type="ARBA" id="ARBA00022679"/>
    </source>
</evidence>
<organism evidence="9 10">
    <name type="scientific">Methanoculleus submarinus</name>
    <dbReference type="NCBI Taxonomy" id="204050"/>
    <lineage>
        <taxon>Archaea</taxon>
        <taxon>Methanobacteriati</taxon>
        <taxon>Methanobacteriota</taxon>
        <taxon>Stenosarchaea group</taxon>
        <taxon>Methanomicrobia</taxon>
        <taxon>Methanomicrobiales</taxon>
        <taxon>Methanomicrobiaceae</taxon>
        <taxon>Methanoculleus</taxon>
    </lineage>
</organism>